<evidence type="ECO:0000256" key="4">
    <source>
        <dbReference type="ARBA" id="ARBA00022777"/>
    </source>
</evidence>
<dbReference type="Gene3D" id="1.10.510.10">
    <property type="entry name" value="Transferase(Phosphotransferase) domain 1"/>
    <property type="match status" value="1"/>
</dbReference>
<dbReference type="GeneID" id="94826222"/>
<evidence type="ECO:0000256" key="2">
    <source>
        <dbReference type="ARBA" id="ARBA00022679"/>
    </source>
</evidence>
<dbReference type="GO" id="GO:0004674">
    <property type="term" value="F:protein serine/threonine kinase activity"/>
    <property type="evidence" value="ECO:0007669"/>
    <property type="project" value="UniProtKB-KW"/>
</dbReference>
<organism evidence="10 11">
    <name type="scientific">Tritrichomonas foetus</name>
    <dbReference type="NCBI Taxonomy" id="1144522"/>
    <lineage>
        <taxon>Eukaryota</taxon>
        <taxon>Metamonada</taxon>
        <taxon>Parabasalia</taxon>
        <taxon>Tritrichomonadida</taxon>
        <taxon>Tritrichomonadidae</taxon>
        <taxon>Tritrichomonas</taxon>
    </lineage>
</organism>
<feature type="region of interest" description="Disordered" evidence="8">
    <location>
        <begin position="22"/>
        <end position="46"/>
    </location>
</feature>
<feature type="compositionally biased region" description="Polar residues" evidence="8">
    <location>
        <begin position="390"/>
        <end position="405"/>
    </location>
</feature>
<dbReference type="InterPro" id="IPR008271">
    <property type="entry name" value="Ser/Thr_kinase_AS"/>
</dbReference>
<dbReference type="CDD" id="cd14003">
    <property type="entry name" value="STKc_AMPK-like"/>
    <property type="match status" value="1"/>
</dbReference>
<dbReference type="GO" id="GO:0035556">
    <property type="term" value="P:intracellular signal transduction"/>
    <property type="evidence" value="ECO:0007669"/>
    <property type="project" value="TreeGrafter"/>
</dbReference>
<dbReference type="GO" id="GO:0005524">
    <property type="term" value="F:ATP binding"/>
    <property type="evidence" value="ECO:0007669"/>
    <property type="project" value="UniProtKB-UniRule"/>
</dbReference>
<keyword evidence="3 6" id="KW-0547">Nucleotide-binding</keyword>
<dbReference type="PROSITE" id="PS00107">
    <property type="entry name" value="PROTEIN_KINASE_ATP"/>
    <property type="match status" value="1"/>
</dbReference>
<evidence type="ECO:0000256" key="6">
    <source>
        <dbReference type="PROSITE-ProRule" id="PRU10141"/>
    </source>
</evidence>
<evidence type="ECO:0000256" key="1">
    <source>
        <dbReference type="ARBA" id="ARBA00022527"/>
    </source>
</evidence>
<feature type="compositionally biased region" description="Basic and acidic residues" evidence="8">
    <location>
        <begin position="375"/>
        <end position="384"/>
    </location>
</feature>
<dbReference type="OrthoDB" id="40902at2759"/>
<dbReference type="FunFam" id="3.30.200.20:FF:000042">
    <property type="entry name" value="Aurora kinase A"/>
    <property type="match status" value="1"/>
</dbReference>
<protein>
    <submittedName>
        <fullName evidence="10">CAMK family protein kinase</fullName>
    </submittedName>
</protein>
<dbReference type="AlphaFoldDB" id="A0A1J4KLP7"/>
<dbReference type="GO" id="GO:0005737">
    <property type="term" value="C:cytoplasm"/>
    <property type="evidence" value="ECO:0007669"/>
    <property type="project" value="TreeGrafter"/>
</dbReference>
<keyword evidence="4 10" id="KW-0418">Kinase</keyword>
<dbReference type="FunFam" id="1.10.510.10:FF:000956">
    <property type="entry name" value="CAMK family protein kinase"/>
    <property type="match status" value="1"/>
</dbReference>
<evidence type="ECO:0000313" key="11">
    <source>
        <dbReference type="Proteomes" id="UP000179807"/>
    </source>
</evidence>
<evidence type="ECO:0000259" key="9">
    <source>
        <dbReference type="PROSITE" id="PS50011"/>
    </source>
</evidence>
<feature type="binding site" evidence="6">
    <location>
        <position position="77"/>
    </location>
    <ligand>
        <name>ATP</name>
        <dbReference type="ChEBI" id="CHEBI:30616"/>
    </ligand>
</feature>
<dbReference type="PROSITE" id="PS00108">
    <property type="entry name" value="PROTEIN_KINASE_ST"/>
    <property type="match status" value="1"/>
</dbReference>
<keyword evidence="5 6" id="KW-0067">ATP-binding</keyword>
<keyword evidence="1 7" id="KW-0723">Serine/threonine-protein kinase</keyword>
<dbReference type="InterPro" id="IPR017441">
    <property type="entry name" value="Protein_kinase_ATP_BS"/>
</dbReference>
<gene>
    <name evidence="10" type="ORF">TRFO_03786</name>
</gene>
<comment type="caution">
    <text evidence="10">The sequence shown here is derived from an EMBL/GenBank/DDBJ whole genome shotgun (WGS) entry which is preliminary data.</text>
</comment>
<sequence>MNGVKKAPIPRRALSTERFSSAAATVTTGSPGGYSGRKPSSPHRRQINGYEVTNELGRGGFSIVYRCMKQGKVMAMKAVPKTNIGDEKTQQRFQREIDTMTYLNHPNIIKLYDFFTDESNFYLVMDLCSGGELKNYIIKNEKLPEPTAALIFQQVCQAIAYCHASGVAHRDLKPENILIDKFPNVKVSDFGLCGYLQDNRLMDTFCGSPCYCSPECLFITSYDGAKSDIWSLGVILYTMVTGNHPWDCTNQAVMVNQIRHASFPMPDFLSSECKELIASMIKANPDDRASMETILMSPWFKCAQKAQILQRDGLKLRPPQMPGSQEKVEEITKRIRRQSLKALDKTGLFSPFSGSGSGGLSRTYTRSLSFECFQRDDKGGREHGLPPQPKQNFNKTLPSRRQPFQ</sequence>
<dbReference type="SMART" id="SM00220">
    <property type="entry name" value="S_TKc"/>
    <property type="match status" value="1"/>
</dbReference>
<accession>A0A1J4KLP7</accession>
<dbReference type="PROSITE" id="PS50011">
    <property type="entry name" value="PROTEIN_KINASE_DOM"/>
    <property type="match status" value="1"/>
</dbReference>
<dbReference type="RefSeq" id="XP_068365275.1">
    <property type="nucleotide sequence ID" value="XM_068491518.1"/>
</dbReference>
<comment type="similarity">
    <text evidence="7">Belongs to the protein kinase superfamily.</text>
</comment>
<dbReference type="Proteomes" id="UP000179807">
    <property type="component" value="Unassembled WGS sequence"/>
</dbReference>
<reference evidence="10" key="1">
    <citation type="submission" date="2016-10" db="EMBL/GenBank/DDBJ databases">
        <authorList>
            <person name="Benchimol M."/>
            <person name="Almeida L.G."/>
            <person name="Vasconcelos A.T."/>
            <person name="Perreira-Neves A."/>
            <person name="Rosa I.A."/>
            <person name="Tasca T."/>
            <person name="Bogo M.R."/>
            <person name="de Souza W."/>
        </authorList>
    </citation>
    <scope>NUCLEOTIDE SEQUENCE [LARGE SCALE GENOMIC DNA]</scope>
    <source>
        <strain evidence="10">K</strain>
    </source>
</reference>
<evidence type="ECO:0000256" key="5">
    <source>
        <dbReference type="ARBA" id="ARBA00022840"/>
    </source>
</evidence>
<dbReference type="InterPro" id="IPR011009">
    <property type="entry name" value="Kinase-like_dom_sf"/>
</dbReference>
<dbReference type="InterPro" id="IPR000719">
    <property type="entry name" value="Prot_kinase_dom"/>
</dbReference>
<dbReference type="EMBL" id="MLAK01000571">
    <property type="protein sequence ID" value="OHT12139.1"/>
    <property type="molecule type" value="Genomic_DNA"/>
</dbReference>
<dbReference type="Pfam" id="PF00069">
    <property type="entry name" value="Pkinase"/>
    <property type="match status" value="1"/>
</dbReference>
<evidence type="ECO:0000256" key="8">
    <source>
        <dbReference type="SAM" id="MobiDB-lite"/>
    </source>
</evidence>
<name>A0A1J4KLP7_9EUKA</name>
<feature type="region of interest" description="Disordered" evidence="8">
    <location>
        <begin position="375"/>
        <end position="405"/>
    </location>
</feature>
<dbReference type="SUPFAM" id="SSF56112">
    <property type="entry name" value="Protein kinase-like (PK-like)"/>
    <property type="match status" value="1"/>
</dbReference>
<feature type="domain" description="Protein kinase" evidence="9">
    <location>
        <begin position="50"/>
        <end position="300"/>
    </location>
</feature>
<keyword evidence="2" id="KW-0808">Transferase</keyword>
<dbReference type="PANTHER" id="PTHR24346">
    <property type="entry name" value="MAP/MICROTUBULE AFFINITY-REGULATING KINASE"/>
    <property type="match status" value="1"/>
</dbReference>
<dbReference type="PANTHER" id="PTHR24346:SF82">
    <property type="entry name" value="KP78A-RELATED"/>
    <property type="match status" value="1"/>
</dbReference>
<evidence type="ECO:0000256" key="3">
    <source>
        <dbReference type="ARBA" id="ARBA00022741"/>
    </source>
</evidence>
<proteinExistence type="inferred from homology"/>
<evidence type="ECO:0000256" key="7">
    <source>
        <dbReference type="RuleBase" id="RU000304"/>
    </source>
</evidence>
<keyword evidence="11" id="KW-1185">Reference proteome</keyword>
<evidence type="ECO:0000313" key="10">
    <source>
        <dbReference type="EMBL" id="OHT12139.1"/>
    </source>
</evidence>
<dbReference type="VEuPathDB" id="TrichDB:TRFO_03786"/>